<dbReference type="RefSeq" id="WP_141371313.1">
    <property type="nucleotide sequence ID" value="NZ_BJLQ01000032.1"/>
</dbReference>
<gene>
    <name evidence="1" type="ORF">CGE01nite_25820</name>
</gene>
<evidence type="ECO:0000313" key="1">
    <source>
        <dbReference type="EMBL" id="GEA85331.1"/>
    </source>
</evidence>
<name>A0A4Y3KLN1_9CELL</name>
<evidence type="ECO:0000313" key="2">
    <source>
        <dbReference type="Proteomes" id="UP000320461"/>
    </source>
</evidence>
<sequence>MSTPTSGVVEPVTAGAERGRAARAALPRGGLAAVATDRPGRDPVAEVLAQEVDRLPDLIPLRHARMAASPLAFYRGTAGLMAADLSGSPHTGLLAQLCGDAHLSNFGVFGTPERRLVFDLNDFDETHPGPFDWDVKRLVASIEVAARALGLGQDARRRACRRTAREYREAIRSFAQARAVDVWYASLDAADAGLGRRLGLDPTARRGWQRLTSRATSRDHRQAAARLTTLAPEGERRFVSDPPLLVPASSYLTPDEVVTFRAGMEQLVEQWRESLPADRRHLAARYRVVDVARKVVGVGSVGTRAWVLLLVGASSDDVLVLQAKEARASVLEAHLPPGPYAHPGRRVVEGQRLMQAASDVFLGWQDRVGLDGVPRAYYVRQLRDWKGAVDVERIRPEALVPYGRACAWTLARAHARSGERVAIAAYLGSSSRADEAFARFAATYADQVERDHATFATAITAGNLPS</sequence>
<reference evidence="1 2" key="1">
    <citation type="submission" date="2019-06" db="EMBL/GenBank/DDBJ databases">
        <title>Whole genome shotgun sequence of Cellulomonas gelida NBRC 3748.</title>
        <authorList>
            <person name="Hosoyama A."/>
            <person name="Uohara A."/>
            <person name="Ohji S."/>
            <person name="Ichikawa N."/>
        </authorList>
    </citation>
    <scope>NUCLEOTIDE SEQUENCE [LARGE SCALE GENOMIC DNA]</scope>
    <source>
        <strain evidence="1 2">NBRC 3748</strain>
    </source>
</reference>
<keyword evidence="2" id="KW-1185">Reference proteome</keyword>
<dbReference type="EMBL" id="BJLQ01000032">
    <property type="protein sequence ID" value="GEA85331.1"/>
    <property type="molecule type" value="Genomic_DNA"/>
</dbReference>
<protein>
    <recommendedName>
        <fullName evidence="3">DUF2252 domain-containing protein</fullName>
    </recommendedName>
</protein>
<dbReference type="OrthoDB" id="1491115at2"/>
<dbReference type="AlphaFoldDB" id="A0A4Y3KLN1"/>
<dbReference type="PANTHER" id="PTHR39441">
    <property type="entry name" value="DUF2252 DOMAIN-CONTAINING PROTEIN"/>
    <property type="match status" value="1"/>
</dbReference>
<proteinExistence type="predicted"/>
<accession>A0A4Y3KLN1</accession>
<dbReference type="PANTHER" id="PTHR39441:SF1">
    <property type="entry name" value="DUF2252 DOMAIN-CONTAINING PROTEIN"/>
    <property type="match status" value="1"/>
</dbReference>
<evidence type="ECO:0008006" key="3">
    <source>
        <dbReference type="Google" id="ProtNLM"/>
    </source>
</evidence>
<dbReference type="Pfam" id="PF10009">
    <property type="entry name" value="DUF2252"/>
    <property type="match status" value="1"/>
</dbReference>
<dbReference type="InterPro" id="IPR018721">
    <property type="entry name" value="DUF2252"/>
</dbReference>
<dbReference type="Proteomes" id="UP000320461">
    <property type="component" value="Unassembled WGS sequence"/>
</dbReference>
<organism evidence="1 2">
    <name type="scientific">Cellulomonas gelida</name>
    <dbReference type="NCBI Taxonomy" id="1712"/>
    <lineage>
        <taxon>Bacteria</taxon>
        <taxon>Bacillati</taxon>
        <taxon>Actinomycetota</taxon>
        <taxon>Actinomycetes</taxon>
        <taxon>Micrococcales</taxon>
        <taxon>Cellulomonadaceae</taxon>
        <taxon>Cellulomonas</taxon>
    </lineage>
</organism>
<comment type="caution">
    <text evidence="1">The sequence shown here is derived from an EMBL/GenBank/DDBJ whole genome shotgun (WGS) entry which is preliminary data.</text>
</comment>